<dbReference type="EMBL" id="CP027306">
    <property type="protein sequence ID" value="AXE83318.1"/>
    <property type="molecule type" value="Genomic_DNA"/>
</dbReference>
<evidence type="ECO:0000313" key="2">
    <source>
        <dbReference type="EMBL" id="AXE83318.1"/>
    </source>
</evidence>
<dbReference type="Proteomes" id="UP000252698">
    <property type="component" value="Chromosome"/>
</dbReference>
<organism evidence="2 3">
    <name type="scientific">Streptomyces atratus</name>
    <dbReference type="NCBI Taxonomy" id="1893"/>
    <lineage>
        <taxon>Bacteria</taxon>
        <taxon>Bacillati</taxon>
        <taxon>Actinomycetota</taxon>
        <taxon>Actinomycetes</taxon>
        <taxon>Kitasatosporales</taxon>
        <taxon>Streptomycetaceae</taxon>
        <taxon>Streptomyces</taxon>
    </lineage>
</organism>
<protein>
    <submittedName>
        <fullName evidence="2">Uncharacterized protein</fullName>
    </submittedName>
</protein>
<evidence type="ECO:0000256" key="1">
    <source>
        <dbReference type="SAM" id="MobiDB-lite"/>
    </source>
</evidence>
<gene>
    <name evidence="2" type="ORF">C5746_41130</name>
</gene>
<proteinExistence type="predicted"/>
<feature type="compositionally biased region" description="Basic and acidic residues" evidence="1">
    <location>
        <begin position="7"/>
        <end position="21"/>
    </location>
</feature>
<evidence type="ECO:0000313" key="3">
    <source>
        <dbReference type="Proteomes" id="UP000252698"/>
    </source>
</evidence>
<sequence>MLLSEAADDHRGDLEHRRQELPLEEAGNTDPGRGPTGLSSGLVLMRPRYPSTPPRASEATP</sequence>
<dbReference type="AlphaFoldDB" id="A0A2Z5JSH3"/>
<dbReference type="KEGG" id="sata:C5746_41130"/>
<feature type="region of interest" description="Disordered" evidence="1">
    <location>
        <begin position="1"/>
        <end position="61"/>
    </location>
</feature>
<accession>A0A2Z5JSH3</accession>
<reference evidence="2 3" key="1">
    <citation type="journal article" date="2018" name="Front. Microbiol.">
        <title>Genome Sequencing of Streptomyces atratus SCSIOZH16 and Activation Production of Nocardamine via Metabolic Engineering.</title>
        <authorList>
            <person name="Li Y."/>
            <person name="Zhang C."/>
            <person name="Liu C."/>
            <person name="Ju J."/>
            <person name="Ma J."/>
        </authorList>
    </citation>
    <scope>NUCLEOTIDE SEQUENCE [LARGE SCALE GENOMIC DNA]</scope>
    <source>
        <strain evidence="2 3">SCSIO_ZH16</strain>
    </source>
</reference>
<name>A0A2Z5JSH3_STRAR</name>